<feature type="compositionally biased region" description="Low complexity" evidence="1">
    <location>
        <begin position="173"/>
        <end position="182"/>
    </location>
</feature>
<protein>
    <submittedName>
        <fullName evidence="3">DUF2479 domain-containing protein</fullName>
    </submittedName>
</protein>
<proteinExistence type="predicted"/>
<evidence type="ECO:0000313" key="4">
    <source>
        <dbReference type="Proteomes" id="UP000260943"/>
    </source>
</evidence>
<organism evidence="3 4">
    <name type="scientific">Collinsella tanakaei</name>
    <dbReference type="NCBI Taxonomy" id="626935"/>
    <lineage>
        <taxon>Bacteria</taxon>
        <taxon>Bacillati</taxon>
        <taxon>Actinomycetota</taxon>
        <taxon>Coriobacteriia</taxon>
        <taxon>Coriobacteriales</taxon>
        <taxon>Coriobacteriaceae</taxon>
        <taxon>Collinsella</taxon>
    </lineage>
</organism>
<gene>
    <name evidence="3" type="ORF">DXC81_10645</name>
</gene>
<reference evidence="3 4" key="1">
    <citation type="submission" date="2018-08" db="EMBL/GenBank/DDBJ databases">
        <title>A genome reference for cultivated species of the human gut microbiota.</title>
        <authorList>
            <person name="Zou Y."/>
            <person name="Xue W."/>
            <person name="Luo G."/>
        </authorList>
    </citation>
    <scope>NUCLEOTIDE SEQUENCE [LARGE SCALE GENOMIC DNA]</scope>
    <source>
        <strain evidence="3 4">TF08-14</strain>
    </source>
</reference>
<evidence type="ECO:0000313" key="3">
    <source>
        <dbReference type="EMBL" id="RGL07265.1"/>
    </source>
</evidence>
<dbReference type="RefSeq" id="WP_117680369.1">
    <property type="nucleotide sequence ID" value="NZ_QSRJ01000018.1"/>
</dbReference>
<feature type="domain" description="BppU N-terminal" evidence="2">
    <location>
        <begin position="5"/>
        <end position="140"/>
    </location>
</feature>
<comment type="caution">
    <text evidence="3">The sequence shown here is derived from an EMBL/GenBank/DDBJ whole genome shotgun (WGS) entry which is preliminary data.</text>
</comment>
<evidence type="ECO:0000259" key="2">
    <source>
        <dbReference type="Pfam" id="PF10651"/>
    </source>
</evidence>
<dbReference type="Gene3D" id="2.60.40.3350">
    <property type="match status" value="1"/>
</dbReference>
<dbReference type="EMBL" id="QSRJ01000018">
    <property type="protein sequence ID" value="RGL07265.1"/>
    <property type="molecule type" value="Genomic_DNA"/>
</dbReference>
<feature type="region of interest" description="Disordered" evidence="1">
    <location>
        <begin position="156"/>
        <end position="215"/>
    </location>
</feature>
<feature type="compositionally biased region" description="Basic and acidic residues" evidence="1">
    <location>
        <begin position="183"/>
        <end position="209"/>
    </location>
</feature>
<name>A0A3E4QNH3_9ACTN</name>
<evidence type="ECO:0000256" key="1">
    <source>
        <dbReference type="SAM" id="MobiDB-lite"/>
    </source>
</evidence>
<dbReference type="AlphaFoldDB" id="A0A3E4QNH3"/>
<dbReference type="Pfam" id="PF10651">
    <property type="entry name" value="BppU_N"/>
    <property type="match status" value="1"/>
</dbReference>
<accession>A0A3E4QNH3</accession>
<dbReference type="Proteomes" id="UP000260943">
    <property type="component" value="Unassembled WGS sequence"/>
</dbReference>
<dbReference type="InterPro" id="IPR018913">
    <property type="entry name" value="BppU_N"/>
</dbReference>
<sequence length="275" mass="28599">MAEFSLRLDTSKQPAIPQAVRARVGDAEGCVIAADIVRDGEPYDLTGLDVRFECLLPDGSAVRDSGVSVEGSRVTYSVPIEVVAARGLVKTAYFRVARGTASIDSTESFVIDVKPGVRPCGVGVPDGCVPELDEALAAMRQQAGIAQGVAEDIERAESARSSAEAGRVKAETARASAESSRAAAEELRASSEVERKSAESKRASEHESLKSASQKATAAAAAAAGRATTAADDALDAAEEARAAAGMVSTDKTIFLAYQTVGDIEYLTLVDESED</sequence>